<dbReference type="PROSITE" id="PS50217">
    <property type="entry name" value="BZIP"/>
    <property type="match status" value="1"/>
</dbReference>
<protein>
    <submittedName>
        <fullName evidence="4">CCAAT enhancer binding protein</fullName>
    </submittedName>
</protein>
<name>A0A7G9IQ08_9CRUS</name>
<accession>A0A7G9IQ08</accession>
<dbReference type="InterPro" id="IPR046347">
    <property type="entry name" value="bZIP_sf"/>
</dbReference>
<dbReference type="Gene3D" id="1.20.5.170">
    <property type="match status" value="1"/>
</dbReference>
<dbReference type="EMBL" id="MN734262">
    <property type="protein sequence ID" value="QNM37390.1"/>
    <property type="molecule type" value="mRNA"/>
</dbReference>
<evidence type="ECO:0000256" key="1">
    <source>
        <dbReference type="SAM" id="Coils"/>
    </source>
</evidence>
<proteinExistence type="evidence at transcript level"/>
<keyword evidence="1" id="KW-0175">Coiled coil</keyword>
<dbReference type="CDD" id="cd14693">
    <property type="entry name" value="bZIP_CEBP"/>
    <property type="match status" value="1"/>
</dbReference>
<feature type="compositionally biased region" description="Low complexity" evidence="2">
    <location>
        <begin position="87"/>
        <end position="106"/>
    </location>
</feature>
<organism evidence="4">
    <name type="scientific">Artemia sinica</name>
    <dbReference type="NCBI Taxonomy" id="112780"/>
    <lineage>
        <taxon>Eukaryota</taxon>
        <taxon>Metazoa</taxon>
        <taxon>Ecdysozoa</taxon>
        <taxon>Arthropoda</taxon>
        <taxon>Crustacea</taxon>
        <taxon>Branchiopoda</taxon>
        <taxon>Anostraca</taxon>
        <taxon>Artemiidae</taxon>
        <taxon>Artemia</taxon>
    </lineage>
</organism>
<dbReference type="GO" id="GO:0000981">
    <property type="term" value="F:DNA-binding transcription factor activity, RNA polymerase II-specific"/>
    <property type="evidence" value="ECO:0007669"/>
    <property type="project" value="TreeGrafter"/>
</dbReference>
<evidence type="ECO:0000313" key="4">
    <source>
        <dbReference type="EMBL" id="QNM37390.1"/>
    </source>
</evidence>
<sequence>MYPNLDLSSTDMSGLYDLGKNQQFKPFNGNRYSPSEKLDLVDLGASEISFDLHNLIDFNEGYPGEPRQRPAQASHSPIITAPQLPQSRLTSGGSLTTSETTPTYRPLSSGGLFNQAYQLQHSPVKVEPEEFSNLSQPSTGYSPDRTSPNYEIAYANNRSESVCSIQHDSYQGGMGSGKVTDEYRRRRERNNIAVRKSREKAKLRSRETEEKVKLLARENDRLHKRCDLLTEEVTILRSLFGTVGGMPDAVQREVARRLESIQQRYRQQV</sequence>
<dbReference type="AlphaFoldDB" id="A0A7G9IQ08"/>
<evidence type="ECO:0000256" key="2">
    <source>
        <dbReference type="SAM" id="MobiDB-lite"/>
    </source>
</evidence>
<dbReference type="PANTHER" id="PTHR23334">
    <property type="entry name" value="CCAAT/ENHANCER BINDING PROTEIN"/>
    <property type="match status" value="1"/>
</dbReference>
<dbReference type="SMART" id="SM00338">
    <property type="entry name" value="BRLZ"/>
    <property type="match status" value="1"/>
</dbReference>
<dbReference type="InterPro" id="IPR004827">
    <property type="entry name" value="bZIP"/>
</dbReference>
<dbReference type="InterPro" id="IPR031106">
    <property type="entry name" value="C/EBP"/>
</dbReference>
<dbReference type="Pfam" id="PF07716">
    <property type="entry name" value="bZIP_2"/>
    <property type="match status" value="1"/>
</dbReference>
<reference evidence="4" key="1">
    <citation type="submission" date="2019-11" db="EMBL/GenBank/DDBJ databases">
        <authorList>
            <person name="Yao F."/>
            <person name="Hou L."/>
        </authorList>
    </citation>
    <scope>NUCLEOTIDE SEQUENCE</scope>
</reference>
<feature type="domain" description="BZIP" evidence="3">
    <location>
        <begin position="180"/>
        <end position="243"/>
    </location>
</feature>
<dbReference type="GO" id="GO:0000978">
    <property type="term" value="F:RNA polymerase II cis-regulatory region sequence-specific DNA binding"/>
    <property type="evidence" value="ECO:0007669"/>
    <property type="project" value="TreeGrafter"/>
</dbReference>
<dbReference type="PANTHER" id="PTHR23334:SF20">
    <property type="entry name" value="BASIC LEUCINE ZIPPER 24"/>
    <property type="match status" value="1"/>
</dbReference>
<feature type="region of interest" description="Disordered" evidence="2">
    <location>
        <begin position="61"/>
        <end position="108"/>
    </location>
</feature>
<feature type="coiled-coil region" evidence="1">
    <location>
        <begin position="198"/>
        <end position="232"/>
    </location>
</feature>
<evidence type="ECO:0000259" key="3">
    <source>
        <dbReference type="PROSITE" id="PS50217"/>
    </source>
</evidence>
<dbReference type="GO" id="GO:0006351">
    <property type="term" value="P:DNA-templated transcription"/>
    <property type="evidence" value="ECO:0007669"/>
    <property type="project" value="InterPro"/>
</dbReference>
<dbReference type="SUPFAM" id="SSF57959">
    <property type="entry name" value="Leucine zipper domain"/>
    <property type="match status" value="1"/>
</dbReference>